<sequence length="113" mass="13106">MIFYTDEDGDKPVREFIKSLDVKLRAKVVSDLHRLEMLGSDAREPLSKHVGNHIFELRTILGSNIVRILYFFDANKIIVATNGFVKKQQKTPRSEILVAMQRRAEYFNRKIGL</sequence>
<evidence type="ECO:0000313" key="1">
    <source>
        <dbReference type="EMBL" id="PNS43632.1"/>
    </source>
</evidence>
<dbReference type="InterPro" id="IPR009241">
    <property type="entry name" value="HigB-like"/>
</dbReference>
<evidence type="ECO:0000313" key="2">
    <source>
        <dbReference type="Proteomes" id="UP000236146"/>
    </source>
</evidence>
<reference evidence="1 2" key="1">
    <citation type="submission" date="2016-10" db="EMBL/GenBank/DDBJ databases">
        <authorList>
            <person name="Varghese N."/>
        </authorList>
    </citation>
    <scope>NUCLEOTIDE SEQUENCE [LARGE SCALE GENOMIC DNA]</scope>
    <source>
        <strain evidence="1 2">KA00225</strain>
    </source>
</reference>
<name>A0A2K1SVT3_GARVA</name>
<comment type="caution">
    <text evidence="1">The sequence shown here is derived from an EMBL/GenBank/DDBJ whole genome shotgun (WGS) entry which is preliminary data.</text>
</comment>
<dbReference type="Proteomes" id="UP000236146">
    <property type="component" value="Unassembled WGS sequence"/>
</dbReference>
<gene>
    <name evidence="1" type="ORF">BFS05_02050</name>
</gene>
<dbReference type="EMBL" id="MNLH01000002">
    <property type="protein sequence ID" value="PNS43632.1"/>
    <property type="molecule type" value="Genomic_DNA"/>
</dbReference>
<dbReference type="AlphaFoldDB" id="A0A2K1SVT3"/>
<dbReference type="OrthoDB" id="3233388at2"/>
<proteinExistence type="predicted"/>
<accession>A0A2K1SVT3</accession>
<dbReference type="Pfam" id="PF05973">
    <property type="entry name" value="Gp49"/>
    <property type="match status" value="1"/>
</dbReference>
<organism evidence="1 2">
    <name type="scientific">Gardnerella vaginalis</name>
    <dbReference type="NCBI Taxonomy" id="2702"/>
    <lineage>
        <taxon>Bacteria</taxon>
        <taxon>Bacillati</taxon>
        <taxon>Actinomycetota</taxon>
        <taxon>Actinomycetes</taxon>
        <taxon>Bifidobacteriales</taxon>
        <taxon>Bifidobacteriaceae</taxon>
        <taxon>Gardnerella</taxon>
    </lineage>
</organism>
<protein>
    <submittedName>
        <fullName evidence="1">Type II toxin-antitoxin system RelE/ParE family toxin</fullName>
    </submittedName>
</protein>